<feature type="signal peptide" evidence="1">
    <location>
        <begin position="1"/>
        <end position="18"/>
    </location>
</feature>
<name>A0A1I5D541_9FLAO</name>
<organism evidence="2 3">
    <name type="scientific">Paenimyroides ummariense</name>
    <dbReference type="NCBI Taxonomy" id="913024"/>
    <lineage>
        <taxon>Bacteria</taxon>
        <taxon>Pseudomonadati</taxon>
        <taxon>Bacteroidota</taxon>
        <taxon>Flavobacteriia</taxon>
        <taxon>Flavobacteriales</taxon>
        <taxon>Flavobacteriaceae</taxon>
        <taxon>Paenimyroides</taxon>
    </lineage>
</organism>
<gene>
    <name evidence="2" type="ORF">SAMN05421741_11476</name>
</gene>
<dbReference type="OrthoDB" id="187854at2"/>
<dbReference type="RefSeq" id="WP_091523919.1">
    <property type="nucleotide sequence ID" value="NZ_FOVI01000014.1"/>
</dbReference>
<dbReference type="Pfam" id="PF11138">
    <property type="entry name" value="DUF2911"/>
    <property type="match status" value="1"/>
</dbReference>
<keyword evidence="1" id="KW-0732">Signal</keyword>
<dbReference type="STRING" id="913024.SAMN05421741_11476"/>
<keyword evidence="3" id="KW-1185">Reference proteome</keyword>
<evidence type="ECO:0000256" key="1">
    <source>
        <dbReference type="SAM" id="SignalP"/>
    </source>
</evidence>
<dbReference type="AlphaFoldDB" id="A0A1I5D541"/>
<proteinExistence type="predicted"/>
<protein>
    <recommendedName>
        <fullName evidence="4">DUF2911 domain-containing protein</fullName>
    </recommendedName>
</protein>
<dbReference type="InterPro" id="IPR021314">
    <property type="entry name" value="DUF2911"/>
</dbReference>
<sequence length="282" mass="31540">MKKLLIAATLFVATQVNAQIKTPQASLKSEIDQTVGLTNVSVDYFRPAKKGRLVFGDLVPYGKMWRTGANQNTVIEIDTDIEINGKNLPAGKYALYTLPKAESWDVIIYKTTDNWGLPQKWNDSDVVVKTSVKPETLNKDVEYFTIDITPQNNEQGTIDISWEKTIVHVPFKVPTHKIAMESINANINENSKATDYYAAGVYLFTSNTDVKKALDYVNKSIAMQNGEAPFYMLRQKSLIQAANGDKKGAVETAKKSLEASEKAGNEDYVKMNRNSILEWSRS</sequence>
<accession>A0A1I5D541</accession>
<dbReference type="EMBL" id="FOVI01000014">
    <property type="protein sequence ID" value="SFN94310.1"/>
    <property type="molecule type" value="Genomic_DNA"/>
</dbReference>
<evidence type="ECO:0000313" key="2">
    <source>
        <dbReference type="EMBL" id="SFN94310.1"/>
    </source>
</evidence>
<evidence type="ECO:0000313" key="3">
    <source>
        <dbReference type="Proteomes" id="UP000199036"/>
    </source>
</evidence>
<dbReference type="Proteomes" id="UP000199036">
    <property type="component" value="Unassembled WGS sequence"/>
</dbReference>
<evidence type="ECO:0008006" key="4">
    <source>
        <dbReference type="Google" id="ProtNLM"/>
    </source>
</evidence>
<feature type="chain" id="PRO_5011584249" description="DUF2911 domain-containing protein" evidence="1">
    <location>
        <begin position="19"/>
        <end position="282"/>
    </location>
</feature>
<reference evidence="3" key="1">
    <citation type="submission" date="2016-10" db="EMBL/GenBank/DDBJ databases">
        <authorList>
            <person name="Varghese N."/>
            <person name="Submissions S."/>
        </authorList>
    </citation>
    <scope>NUCLEOTIDE SEQUENCE [LARGE SCALE GENOMIC DNA]</scope>
    <source>
        <strain evidence="3">DS-12</strain>
    </source>
</reference>